<reference evidence="1" key="4">
    <citation type="submission" date="2019-03" db="UniProtKB">
        <authorList>
            <consortium name="EnsemblPlants"/>
        </authorList>
    </citation>
    <scope>IDENTIFICATION</scope>
</reference>
<reference evidence="2" key="2">
    <citation type="journal article" date="2017" name="Nat. Plants">
        <title>The Aegilops tauschii genome reveals multiple impacts of transposons.</title>
        <authorList>
            <person name="Zhao G."/>
            <person name="Zou C."/>
            <person name="Li K."/>
            <person name="Wang K."/>
            <person name="Li T."/>
            <person name="Gao L."/>
            <person name="Zhang X."/>
            <person name="Wang H."/>
            <person name="Yang Z."/>
            <person name="Liu X."/>
            <person name="Jiang W."/>
            <person name="Mao L."/>
            <person name="Kong X."/>
            <person name="Jiao Y."/>
            <person name="Jia J."/>
        </authorList>
    </citation>
    <scope>NUCLEOTIDE SEQUENCE [LARGE SCALE GENOMIC DNA]</scope>
    <source>
        <strain evidence="2">cv. AL8/78</strain>
    </source>
</reference>
<reference evidence="2" key="1">
    <citation type="journal article" date="2014" name="Science">
        <title>Ancient hybridizations among the ancestral genomes of bread wheat.</title>
        <authorList>
            <consortium name="International Wheat Genome Sequencing Consortium,"/>
            <person name="Marcussen T."/>
            <person name="Sandve S.R."/>
            <person name="Heier L."/>
            <person name="Spannagl M."/>
            <person name="Pfeifer M."/>
            <person name="Jakobsen K.S."/>
            <person name="Wulff B.B."/>
            <person name="Steuernagel B."/>
            <person name="Mayer K.F."/>
            <person name="Olsen O.A."/>
        </authorList>
    </citation>
    <scope>NUCLEOTIDE SEQUENCE [LARGE SCALE GENOMIC DNA]</scope>
    <source>
        <strain evidence="2">cv. AL8/78</strain>
    </source>
</reference>
<reference evidence="1" key="5">
    <citation type="journal article" date="2021" name="G3 (Bethesda)">
        <title>Aegilops tauschii genome assembly Aet v5.0 features greater sequence contiguity and improved annotation.</title>
        <authorList>
            <person name="Wang L."/>
            <person name="Zhu T."/>
            <person name="Rodriguez J.C."/>
            <person name="Deal K.R."/>
            <person name="Dubcovsky J."/>
            <person name="McGuire P.E."/>
            <person name="Lux T."/>
            <person name="Spannagl M."/>
            <person name="Mayer K.F.X."/>
            <person name="Baldrich P."/>
            <person name="Meyers B.C."/>
            <person name="Huo N."/>
            <person name="Gu Y.Q."/>
            <person name="Zhou H."/>
            <person name="Devos K.M."/>
            <person name="Bennetzen J.L."/>
            <person name="Unver T."/>
            <person name="Budak H."/>
            <person name="Gulick P.J."/>
            <person name="Galiba G."/>
            <person name="Kalapos B."/>
            <person name="Nelson D.R."/>
            <person name="Li P."/>
            <person name="You F.M."/>
            <person name="Luo M.C."/>
            <person name="Dvorak J."/>
        </authorList>
    </citation>
    <scope>NUCLEOTIDE SEQUENCE [LARGE SCALE GENOMIC DNA]</scope>
    <source>
        <strain evidence="1">cv. AL8/78</strain>
    </source>
</reference>
<dbReference type="Gramene" id="AET2Gv20256100.4">
    <property type="protein sequence ID" value="AET2Gv20256100.4"/>
    <property type="gene ID" value="AET2Gv20256100"/>
</dbReference>
<keyword evidence="2" id="KW-1185">Reference proteome</keyword>
<reference evidence="1" key="3">
    <citation type="journal article" date="2017" name="Nature">
        <title>Genome sequence of the progenitor of the wheat D genome Aegilops tauschii.</title>
        <authorList>
            <person name="Luo M.C."/>
            <person name="Gu Y.Q."/>
            <person name="Puiu D."/>
            <person name="Wang H."/>
            <person name="Twardziok S.O."/>
            <person name="Deal K.R."/>
            <person name="Huo N."/>
            <person name="Zhu T."/>
            <person name="Wang L."/>
            <person name="Wang Y."/>
            <person name="McGuire P.E."/>
            <person name="Liu S."/>
            <person name="Long H."/>
            <person name="Ramasamy R.K."/>
            <person name="Rodriguez J.C."/>
            <person name="Van S.L."/>
            <person name="Yuan L."/>
            <person name="Wang Z."/>
            <person name="Xia Z."/>
            <person name="Xiao L."/>
            <person name="Anderson O.D."/>
            <person name="Ouyang S."/>
            <person name="Liang Y."/>
            <person name="Zimin A.V."/>
            <person name="Pertea G."/>
            <person name="Qi P."/>
            <person name="Bennetzen J.L."/>
            <person name="Dai X."/>
            <person name="Dawson M.W."/>
            <person name="Muller H.G."/>
            <person name="Kugler K."/>
            <person name="Rivarola-Duarte L."/>
            <person name="Spannagl M."/>
            <person name="Mayer K.F.X."/>
            <person name="Lu F.H."/>
            <person name="Bevan M.W."/>
            <person name="Leroy P."/>
            <person name="Li P."/>
            <person name="You F.M."/>
            <person name="Sun Q."/>
            <person name="Liu Z."/>
            <person name="Lyons E."/>
            <person name="Wicker T."/>
            <person name="Salzberg S.L."/>
            <person name="Devos K.M."/>
            <person name="Dvorak J."/>
        </authorList>
    </citation>
    <scope>NUCLEOTIDE SEQUENCE [LARGE SCALE GENOMIC DNA]</scope>
    <source>
        <strain evidence="1">cv. AL8/78</strain>
    </source>
</reference>
<evidence type="ECO:0000313" key="2">
    <source>
        <dbReference type="Proteomes" id="UP000015105"/>
    </source>
</evidence>
<dbReference type="Proteomes" id="UP000015105">
    <property type="component" value="Chromosome 2D"/>
</dbReference>
<dbReference type="EnsemblPlants" id="AET2Gv20256100.4">
    <property type="protein sequence ID" value="AET2Gv20256100.4"/>
    <property type="gene ID" value="AET2Gv20256100"/>
</dbReference>
<sequence>IYCTCRYPAYDRLPPCPSKDDPPRMEHLVAREDEVAGDFISRSLNLPPIYNKPHAIPLMIPNLWVQSSVGLSSPQCRYLSRLPFG</sequence>
<dbReference type="AlphaFoldDB" id="A0A453ATH4"/>
<proteinExistence type="predicted"/>
<name>A0A453ATH4_AEGTS</name>
<accession>A0A453ATH4</accession>
<evidence type="ECO:0000313" key="1">
    <source>
        <dbReference type="EnsemblPlants" id="AET2Gv20256100.4"/>
    </source>
</evidence>
<protein>
    <submittedName>
        <fullName evidence="1">Uncharacterized protein</fullName>
    </submittedName>
</protein>
<organism evidence="1 2">
    <name type="scientific">Aegilops tauschii subsp. strangulata</name>
    <name type="common">Goatgrass</name>
    <dbReference type="NCBI Taxonomy" id="200361"/>
    <lineage>
        <taxon>Eukaryota</taxon>
        <taxon>Viridiplantae</taxon>
        <taxon>Streptophyta</taxon>
        <taxon>Embryophyta</taxon>
        <taxon>Tracheophyta</taxon>
        <taxon>Spermatophyta</taxon>
        <taxon>Magnoliopsida</taxon>
        <taxon>Liliopsida</taxon>
        <taxon>Poales</taxon>
        <taxon>Poaceae</taxon>
        <taxon>BOP clade</taxon>
        <taxon>Pooideae</taxon>
        <taxon>Triticodae</taxon>
        <taxon>Triticeae</taxon>
        <taxon>Triticinae</taxon>
        <taxon>Aegilops</taxon>
    </lineage>
</organism>